<dbReference type="EMBL" id="PYDT01000001">
    <property type="protein sequence ID" value="THU72564.1"/>
    <property type="molecule type" value="Genomic_DNA"/>
</dbReference>
<reference evidence="1 2" key="1">
    <citation type="journal article" date="2019" name="Nat. Plants">
        <title>Genome sequencing of Musa balbisiana reveals subgenome evolution and function divergence in polyploid bananas.</title>
        <authorList>
            <person name="Yao X."/>
        </authorList>
    </citation>
    <scope>NUCLEOTIDE SEQUENCE [LARGE SCALE GENOMIC DNA]</scope>
    <source>
        <strain evidence="2">cv. DH-PKW</strain>
        <tissue evidence="1">Leaves</tissue>
    </source>
</reference>
<evidence type="ECO:0000313" key="1">
    <source>
        <dbReference type="EMBL" id="THU72564.1"/>
    </source>
</evidence>
<comment type="caution">
    <text evidence="1">The sequence shown here is derived from an EMBL/GenBank/DDBJ whole genome shotgun (WGS) entry which is preliminary data.</text>
</comment>
<accession>A0A4S8KBS3</accession>
<dbReference type="AlphaFoldDB" id="A0A4S8KBS3"/>
<dbReference type="Proteomes" id="UP000317650">
    <property type="component" value="Chromosome 4"/>
</dbReference>
<proteinExistence type="predicted"/>
<name>A0A4S8KBS3_MUSBA</name>
<sequence>MGSGEKEASDLSDSSVPFDFFAKQNASNSLPFPMPELLPRLLPVADDSFSSPSRIVRSY</sequence>
<protein>
    <submittedName>
        <fullName evidence="1">Uncharacterized protein</fullName>
    </submittedName>
</protein>
<organism evidence="1 2">
    <name type="scientific">Musa balbisiana</name>
    <name type="common">Banana</name>
    <dbReference type="NCBI Taxonomy" id="52838"/>
    <lineage>
        <taxon>Eukaryota</taxon>
        <taxon>Viridiplantae</taxon>
        <taxon>Streptophyta</taxon>
        <taxon>Embryophyta</taxon>
        <taxon>Tracheophyta</taxon>
        <taxon>Spermatophyta</taxon>
        <taxon>Magnoliopsida</taxon>
        <taxon>Liliopsida</taxon>
        <taxon>Zingiberales</taxon>
        <taxon>Musaceae</taxon>
        <taxon>Musa</taxon>
    </lineage>
</organism>
<keyword evidence="2" id="KW-1185">Reference proteome</keyword>
<evidence type="ECO:0000313" key="2">
    <source>
        <dbReference type="Proteomes" id="UP000317650"/>
    </source>
</evidence>
<gene>
    <name evidence="1" type="ORF">C4D60_Mb04t13480</name>
</gene>